<name>A0A3P7FHH0_WUCBA</name>
<dbReference type="InterPro" id="IPR040067">
    <property type="entry name" value="WDR47"/>
</dbReference>
<protein>
    <recommendedName>
        <fullName evidence="1">CTLH domain-containing protein</fullName>
    </recommendedName>
</protein>
<dbReference type="AlphaFoldDB" id="A0A3P7FHH0"/>
<dbReference type="InterPro" id="IPR006594">
    <property type="entry name" value="LisH"/>
</dbReference>
<evidence type="ECO:0000313" key="2">
    <source>
        <dbReference type="EMBL" id="VDM10268.1"/>
    </source>
</evidence>
<organism evidence="2 3">
    <name type="scientific">Wuchereria bancrofti</name>
    <dbReference type="NCBI Taxonomy" id="6293"/>
    <lineage>
        <taxon>Eukaryota</taxon>
        <taxon>Metazoa</taxon>
        <taxon>Ecdysozoa</taxon>
        <taxon>Nematoda</taxon>
        <taxon>Chromadorea</taxon>
        <taxon>Rhabditida</taxon>
        <taxon>Spirurina</taxon>
        <taxon>Spiruromorpha</taxon>
        <taxon>Filarioidea</taxon>
        <taxon>Onchocercidae</taxon>
        <taxon>Wuchereria</taxon>
    </lineage>
</organism>
<dbReference type="InParanoid" id="A0A3P7FHH0"/>
<feature type="domain" description="CTLH" evidence="1">
    <location>
        <begin position="45"/>
        <end position="102"/>
    </location>
</feature>
<dbReference type="Proteomes" id="UP000270924">
    <property type="component" value="Unassembled WGS sequence"/>
</dbReference>
<dbReference type="OrthoDB" id="187712at2759"/>
<sequence>MPGAVHITVNEKDVIKVVLEFLETRSLHIAQLALERETGIINGDFSDDVLFLRQLVLDGQWDSALDFVEPLRNLPDFDLRTFRYYITKYKYFELLCIKQEPGPMHDNDFTVEELVECLKDLEHICPTSEDFHALCALLTLPKLSDHVDFKNWNPSSARVECFRKIEPMVTPLLPSTVKNADQVLSHSLNDRLMQLVVKGTMYEGCVDYCQAQAINDQKGERFLCERLNSIEKGAVPTALLSAKLRLMNTDLSLISWLAAIGREQFILPFEQKALDLKFDKITYLEDTIFFWKLFLIIMCKFSVGIHQFRKPKLEAQWTEHILATPIKPGGTFPHALVPNIKLKCAEKMSRSMILPSMSSSVAVG</sequence>
<dbReference type="PROSITE" id="PS50896">
    <property type="entry name" value="LISH"/>
    <property type="match status" value="1"/>
</dbReference>
<dbReference type="PROSITE" id="PS50897">
    <property type="entry name" value="CTLH"/>
    <property type="match status" value="1"/>
</dbReference>
<dbReference type="Pfam" id="PF25602">
    <property type="entry name" value="WDR47_COR"/>
    <property type="match status" value="1"/>
</dbReference>
<keyword evidence="3" id="KW-1185">Reference proteome</keyword>
<proteinExistence type="predicted"/>
<dbReference type="PANTHER" id="PTHR19863:SF5">
    <property type="entry name" value="WD REPEAT-CONTAINING PROTEIN 47"/>
    <property type="match status" value="1"/>
</dbReference>
<reference evidence="2 3" key="1">
    <citation type="submission" date="2018-11" db="EMBL/GenBank/DDBJ databases">
        <authorList>
            <consortium name="Pathogen Informatics"/>
        </authorList>
    </citation>
    <scope>NUCLEOTIDE SEQUENCE [LARGE SCALE GENOMIC DNA]</scope>
</reference>
<dbReference type="OMA" id="DEMTRRY"/>
<dbReference type="EMBL" id="UYWW01001292">
    <property type="protein sequence ID" value="VDM10268.1"/>
    <property type="molecule type" value="Genomic_DNA"/>
</dbReference>
<dbReference type="SMART" id="SM00668">
    <property type="entry name" value="CTLH"/>
    <property type="match status" value="1"/>
</dbReference>
<gene>
    <name evidence="2" type="ORF">WBA_LOCUS3654</name>
</gene>
<dbReference type="PANTHER" id="PTHR19863">
    <property type="entry name" value="NEMITIN (NEURONAL ENRICHED MAP INTERACTING PROTEIN) HOMOLOG"/>
    <property type="match status" value="1"/>
</dbReference>
<accession>A0A3P7FHH0</accession>
<dbReference type="InterPro" id="IPR057749">
    <property type="entry name" value="WDR47_COR"/>
</dbReference>
<evidence type="ECO:0000259" key="1">
    <source>
        <dbReference type="PROSITE" id="PS50897"/>
    </source>
</evidence>
<dbReference type="InterPro" id="IPR006595">
    <property type="entry name" value="CTLH_C"/>
</dbReference>
<evidence type="ECO:0000313" key="3">
    <source>
        <dbReference type="Proteomes" id="UP000270924"/>
    </source>
</evidence>